<keyword evidence="3 18" id="KW-0723">Serine/threonine-protein kinase</keyword>
<gene>
    <name evidence="28" type="primary">LOC120277161</name>
</gene>
<comment type="caution">
    <text evidence="19">Lacks conserved residue(s) required for the propagation of feature annotation.</text>
</comment>
<dbReference type="GO" id="GO:0051707">
    <property type="term" value="P:response to other organism"/>
    <property type="evidence" value="ECO:0007669"/>
    <property type="project" value="UniProtKB-ARBA"/>
</dbReference>
<evidence type="ECO:0000256" key="14">
    <source>
        <dbReference type="ARBA" id="ARBA00023170"/>
    </source>
</evidence>
<proteinExistence type="inferred from homology"/>
<dbReference type="SMART" id="SM00108">
    <property type="entry name" value="B_lectin"/>
    <property type="match status" value="1"/>
</dbReference>
<dbReference type="InterPro" id="IPR036426">
    <property type="entry name" value="Bulb-type_lectin_dom_sf"/>
</dbReference>
<dbReference type="AlphaFoldDB" id="A0AB40CIJ7"/>
<evidence type="ECO:0000256" key="6">
    <source>
        <dbReference type="ARBA" id="ARBA00022692"/>
    </source>
</evidence>
<dbReference type="InterPro" id="IPR000719">
    <property type="entry name" value="Prot_kinase_dom"/>
</dbReference>
<reference evidence="28" key="1">
    <citation type="submission" date="2025-08" db="UniProtKB">
        <authorList>
            <consortium name="RefSeq"/>
        </authorList>
    </citation>
    <scope>IDENTIFICATION</scope>
</reference>
<evidence type="ECO:0000256" key="5">
    <source>
        <dbReference type="ARBA" id="ARBA00022679"/>
    </source>
</evidence>
<feature type="domain" description="Apple" evidence="26">
    <location>
        <begin position="352"/>
        <end position="436"/>
    </location>
</feature>
<evidence type="ECO:0000256" key="4">
    <source>
        <dbReference type="ARBA" id="ARBA00022536"/>
    </source>
</evidence>
<dbReference type="CDD" id="cd14066">
    <property type="entry name" value="STKc_IRAK"/>
    <property type="match status" value="1"/>
</dbReference>
<evidence type="ECO:0000259" key="23">
    <source>
        <dbReference type="PROSITE" id="PS50011"/>
    </source>
</evidence>
<evidence type="ECO:0000256" key="2">
    <source>
        <dbReference type="ARBA" id="ARBA00022475"/>
    </source>
</evidence>
<dbReference type="Gene3D" id="3.30.200.20">
    <property type="entry name" value="Phosphorylase Kinase, domain 1"/>
    <property type="match status" value="1"/>
</dbReference>
<dbReference type="Pfam" id="PF08276">
    <property type="entry name" value="PAN_2"/>
    <property type="match status" value="1"/>
</dbReference>
<keyword evidence="10 18" id="KW-0067">ATP-binding</keyword>
<keyword evidence="12 21" id="KW-0472">Membrane</keyword>
<dbReference type="Proteomes" id="UP001515500">
    <property type="component" value="Chromosome 15"/>
</dbReference>
<dbReference type="Pfam" id="PF07714">
    <property type="entry name" value="PK_Tyr_Ser-Thr"/>
    <property type="match status" value="1"/>
</dbReference>
<dbReference type="PANTHER" id="PTHR27002:SF616">
    <property type="entry name" value="RECEPTOR-LIKE SERINE_THREONINE-PROTEIN KINASE"/>
    <property type="match status" value="1"/>
</dbReference>
<keyword evidence="15" id="KW-0325">Glycoprotein</keyword>
<accession>A0AB40CIJ7</accession>
<evidence type="ECO:0000256" key="22">
    <source>
        <dbReference type="SAM" id="SignalP"/>
    </source>
</evidence>
<keyword evidence="2" id="KW-1003">Cell membrane</keyword>
<dbReference type="PROSITE" id="PS50948">
    <property type="entry name" value="PAN"/>
    <property type="match status" value="1"/>
</dbReference>
<protein>
    <recommendedName>
        <fullName evidence="18">Receptor-like serine/threonine-protein kinase</fullName>
        <ecNumber evidence="18">2.7.11.1</ecNumber>
    </recommendedName>
</protein>
<feature type="chain" id="PRO_5044192876" description="Receptor-like serine/threonine-protein kinase" evidence="22">
    <location>
        <begin position="40"/>
        <end position="852"/>
    </location>
</feature>
<dbReference type="PANTHER" id="PTHR27002">
    <property type="entry name" value="RECEPTOR-LIKE SERINE/THREONINE-PROTEIN KINASE SD1-8"/>
    <property type="match status" value="1"/>
</dbReference>
<dbReference type="InterPro" id="IPR001480">
    <property type="entry name" value="Bulb-type_lectin_dom"/>
</dbReference>
<feature type="signal peptide" evidence="22">
    <location>
        <begin position="1"/>
        <end position="39"/>
    </location>
</feature>
<evidence type="ECO:0000256" key="1">
    <source>
        <dbReference type="ARBA" id="ARBA00004251"/>
    </source>
</evidence>
<dbReference type="GeneID" id="120277161"/>
<feature type="domain" description="Protein kinase" evidence="23">
    <location>
        <begin position="533"/>
        <end position="811"/>
    </location>
</feature>
<evidence type="ECO:0000256" key="19">
    <source>
        <dbReference type="PROSITE-ProRule" id="PRU00076"/>
    </source>
</evidence>
<evidence type="ECO:0000256" key="8">
    <source>
        <dbReference type="ARBA" id="ARBA00022741"/>
    </source>
</evidence>
<evidence type="ECO:0000313" key="27">
    <source>
        <dbReference type="Proteomes" id="UP001515500"/>
    </source>
</evidence>
<dbReference type="InterPro" id="IPR000742">
    <property type="entry name" value="EGF"/>
</dbReference>
<dbReference type="FunFam" id="2.90.10.10:FF:000001">
    <property type="entry name" value="G-type lectin S-receptor-like serine/threonine-protein kinase"/>
    <property type="match status" value="1"/>
</dbReference>
<evidence type="ECO:0000259" key="25">
    <source>
        <dbReference type="PROSITE" id="PS50927"/>
    </source>
</evidence>
<dbReference type="InterPro" id="IPR024171">
    <property type="entry name" value="SRK-like_kinase"/>
</dbReference>
<evidence type="ECO:0000256" key="13">
    <source>
        <dbReference type="ARBA" id="ARBA00023157"/>
    </source>
</evidence>
<keyword evidence="27" id="KW-1185">Reference proteome</keyword>
<organism evidence="27 28">
    <name type="scientific">Dioscorea cayennensis subsp. rotundata</name>
    <name type="common">White Guinea yam</name>
    <name type="synonym">Dioscorea rotundata</name>
    <dbReference type="NCBI Taxonomy" id="55577"/>
    <lineage>
        <taxon>Eukaryota</taxon>
        <taxon>Viridiplantae</taxon>
        <taxon>Streptophyta</taxon>
        <taxon>Embryophyta</taxon>
        <taxon>Tracheophyta</taxon>
        <taxon>Spermatophyta</taxon>
        <taxon>Magnoliopsida</taxon>
        <taxon>Liliopsida</taxon>
        <taxon>Dioscoreales</taxon>
        <taxon>Dioscoreaceae</taxon>
        <taxon>Dioscorea</taxon>
    </lineage>
</organism>
<keyword evidence="8 18" id="KW-0547">Nucleotide-binding</keyword>
<keyword evidence="5 18" id="KW-0808">Transferase</keyword>
<sequence>MNAKPGLFSELANRSNPSTGMHPLLIMLLFIYFSQAINARDTITPSHPLTDNETLVSADGRFALGFFTPGSSNNSYIGLWYNAITDKTPIWVANRKDPVKNSTGVLSISGNGNLLITDQNSTVAWSSGVTNVTNPVAQLLNSGNLVVRDANFSDGEFAWQGFDYPTDTLIAGMKMGVDFVTGLNRTLTAWTSESDPSPSQYYALLDIHGDPQLALCSGSKMVYRAGPWNGLRYSGIPGTVTYYGFNFSFINNKKEISYSFNTIPSVLSKLAVNQSGVLQRSLWVQDSELWNIIWYAPMDQCDYMPPCGPFATCNPNNSPICDCIQGFKPKSPNKWMYRDATDGCVRKTRLDCNNGTDGFLVLPNTKLADTSNVTVDMSLSMDECRVKCLSTCSCTAYAPADVRNGGSGCIIWTHELTDLKMFTSDVYGQEFYVRLAAADLGQSSTIARKSKKWIYILVIILGFMLLILACVGGLIWRRRKRRRTRAVEEVNTIFHDRSNQGFVSGNDLELSQGSDLELPLLDLSTVAFATDNFSDANKLGEGGFGPVFKGKLGNGQEIAVKRLSKTSVQGLVEFKNEVLLIAKLQHRNLVRLLASCIEGEERILIYEYMPNKSLDYFLFEKSEDQVLDWQTRFKIIMGIARGLLYLHQDSRLRIIHRDLKASNVLLDEVMNPKISDFGMARIFCGDEAVGNTMKVVGTFGYMSPEYAMDGIFSQKSDVFSFGVLVLEIITGKKNRGVYLAAPHTNLLDHVWNLWKEGISLQLVDESMGCSYSMNEVMGCIKVGLLCVQNHPADRPFMSSVLLMLSGDHALLPNPKEPGFAMRDGVPCQTESSSSKRNSSPSYDMSATLIEGR</sequence>
<dbReference type="GO" id="GO:0048544">
    <property type="term" value="P:recognition of pollen"/>
    <property type="evidence" value="ECO:0007669"/>
    <property type="project" value="InterPro"/>
</dbReference>
<dbReference type="InterPro" id="IPR000858">
    <property type="entry name" value="S_locus_glycoprot_dom"/>
</dbReference>
<evidence type="ECO:0000256" key="20">
    <source>
        <dbReference type="SAM" id="MobiDB-lite"/>
    </source>
</evidence>
<dbReference type="Gene3D" id="1.10.510.10">
    <property type="entry name" value="Transferase(Phosphotransferase) domain 1"/>
    <property type="match status" value="1"/>
</dbReference>
<comment type="catalytic activity">
    <reaction evidence="17 18">
        <text>L-seryl-[protein] + ATP = O-phospho-L-seryl-[protein] + ADP + H(+)</text>
        <dbReference type="Rhea" id="RHEA:17989"/>
        <dbReference type="Rhea" id="RHEA-COMP:9863"/>
        <dbReference type="Rhea" id="RHEA-COMP:11604"/>
        <dbReference type="ChEBI" id="CHEBI:15378"/>
        <dbReference type="ChEBI" id="CHEBI:29999"/>
        <dbReference type="ChEBI" id="CHEBI:30616"/>
        <dbReference type="ChEBI" id="CHEBI:83421"/>
        <dbReference type="ChEBI" id="CHEBI:456216"/>
        <dbReference type="EC" id="2.7.11.1"/>
    </reaction>
</comment>
<keyword evidence="6 21" id="KW-0812">Transmembrane</keyword>
<dbReference type="SUPFAM" id="SSF56112">
    <property type="entry name" value="Protein kinase-like (PK-like)"/>
    <property type="match status" value="1"/>
</dbReference>
<dbReference type="FunFam" id="3.30.200.20:FF:000145">
    <property type="entry name" value="receptor-like serine/threonine-protein kinase SD1-8"/>
    <property type="match status" value="1"/>
</dbReference>
<dbReference type="GO" id="GO:0005886">
    <property type="term" value="C:plasma membrane"/>
    <property type="evidence" value="ECO:0007669"/>
    <property type="project" value="UniProtKB-SubCell"/>
</dbReference>
<dbReference type="Pfam" id="PF01453">
    <property type="entry name" value="B_lectin"/>
    <property type="match status" value="1"/>
</dbReference>
<keyword evidence="14" id="KW-0675">Receptor</keyword>
<evidence type="ECO:0000256" key="7">
    <source>
        <dbReference type="ARBA" id="ARBA00022729"/>
    </source>
</evidence>
<feature type="compositionally biased region" description="Low complexity" evidence="20">
    <location>
        <begin position="831"/>
        <end position="841"/>
    </location>
</feature>
<dbReference type="GO" id="GO:0005524">
    <property type="term" value="F:ATP binding"/>
    <property type="evidence" value="ECO:0007669"/>
    <property type="project" value="UniProtKB-KW"/>
</dbReference>
<dbReference type="InterPro" id="IPR003609">
    <property type="entry name" value="Pan_app"/>
</dbReference>
<comment type="catalytic activity">
    <reaction evidence="16 18">
        <text>L-threonyl-[protein] + ATP = O-phospho-L-threonyl-[protein] + ADP + H(+)</text>
        <dbReference type="Rhea" id="RHEA:46608"/>
        <dbReference type="Rhea" id="RHEA-COMP:11060"/>
        <dbReference type="Rhea" id="RHEA-COMP:11605"/>
        <dbReference type="ChEBI" id="CHEBI:15378"/>
        <dbReference type="ChEBI" id="CHEBI:30013"/>
        <dbReference type="ChEBI" id="CHEBI:30616"/>
        <dbReference type="ChEBI" id="CHEBI:61977"/>
        <dbReference type="ChEBI" id="CHEBI:456216"/>
        <dbReference type="EC" id="2.7.11.1"/>
    </reaction>
</comment>
<evidence type="ECO:0000313" key="28">
    <source>
        <dbReference type="RefSeq" id="XP_039139845.1"/>
    </source>
</evidence>
<evidence type="ECO:0000259" key="24">
    <source>
        <dbReference type="PROSITE" id="PS50026"/>
    </source>
</evidence>
<dbReference type="RefSeq" id="XP_039139845.1">
    <property type="nucleotide sequence ID" value="XM_039283911.1"/>
</dbReference>
<evidence type="ECO:0000259" key="26">
    <source>
        <dbReference type="PROSITE" id="PS50948"/>
    </source>
</evidence>
<feature type="region of interest" description="Disordered" evidence="20">
    <location>
        <begin position="821"/>
        <end position="852"/>
    </location>
</feature>
<dbReference type="PROSITE" id="PS50011">
    <property type="entry name" value="PROTEIN_KINASE_DOM"/>
    <property type="match status" value="1"/>
</dbReference>
<dbReference type="GO" id="GO:0004674">
    <property type="term" value="F:protein serine/threonine kinase activity"/>
    <property type="evidence" value="ECO:0007669"/>
    <property type="project" value="UniProtKB-KW"/>
</dbReference>
<dbReference type="CDD" id="cd01098">
    <property type="entry name" value="PAN_AP_plant"/>
    <property type="match status" value="1"/>
</dbReference>
<dbReference type="PIRSF" id="PIRSF000641">
    <property type="entry name" value="SRK"/>
    <property type="match status" value="1"/>
</dbReference>
<dbReference type="PROSITE" id="PS00108">
    <property type="entry name" value="PROTEIN_KINASE_ST"/>
    <property type="match status" value="1"/>
</dbReference>
<evidence type="ECO:0000256" key="18">
    <source>
        <dbReference type="PIRNR" id="PIRNR000641"/>
    </source>
</evidence>
<dbReference type="SMART" id="SM00473">
    <property type="entry name" value="PAN_AP"/>
    <property type="match status" value="1"/>
</dbReference>
<keyword evidence="9 18" id="KW-0418">Kinase</keyword>
<dbReference type="Gene3D" id="2.90.10.10">
    <property type="entry name" value="Bulb-type lectin domain"/>
    <property type="match status" value="1"/>
</dbReference>
<dbReference type="SUPFAM" id="SSF51110">
    <property type="entry name" value="alpha-D-mannose-specific plant lectins"/>
    <property type="match status" value="1"/>
</dbReference>
<dbReference type="InterPro" id="IPR008271">
    <property type="entry name" value="Ser/Thr_kinase_AS"/>
</dbReference>
<dbReference type="EC" id="2.7.11.1" evidence="18"/>
<evidence type="ECO:0000256" key="11">
    <source>
        <dbReference type="ARBA" id="ARBA00022989"/>
    </source>
</evidence>
<dbReference type="FunFam" id="1.10.510.10:FF:000060">
    <property type="entry name" value="G-type lectin S-receptor-like serine/threonine-protein kinase"/>
    <property type="match status" value="1"/>
</dbReference>
<keyword evidence="11 21" id="KW-1133">Transmembrane helix</keyword>
<keyword evidence="13" id="KW-1015">Disulfide bond</keyword>
<name>A0AB40CIJ7_DIOCR</name>
<dbReference type="InterPro" id="IPR011009">
    <property type="entry name" value="Kinase-like_dom_sf"/>
</dbReference>
<evidence type="ECO:0000256" key="10">
    <source>
        <dbReference type="ARBA" id="ARBA00022840"/>
    </source>
</evidence>
<evidence type="ECO:0000256" key="9">
    <source>
        <dbReference type="ARBA" id="ARBA00022777"/>
    </source>
</evidence>
<evidence type="ECO:0000256" key="17">
    <source>
        <dbReference type="ARBA" id="ARBA00048679"/>
    </source>
</evidence>
<feature type="domain" description="EGF-like" evidence="24">
    <location>
        <begin position="297"/>
        <end position="333"/>
    </location>
</feature>
<evidence type="ECO:0000256" key="21">
    <source>
        <dbReference type="SAM" id="Phobius"/>
    </source>
</evidence>
<comment type="similarity">
    <text evidence="18">Belongs to the protein kinase superfamily. Ser/Thr protein kinase family.</text>
</comment>
<feature type="domain" description="Bulb-type lectin" evidence="25">
    <location>
        <begin position="40"/>
        <end position="160"/>
    </location>
</feature>
<keyword evidence="4 19" id="KW-0245">EGF-like domain</keyword>
<dbReference type="Pfam" id="PF00954">
    <property type="entry name" value="S_locus_glycop"/>
    <property type="match status" value="1"/>
</dbReference>
<dbReference type="PROSITE" id="PS50927">
    <property type="entry name" value="BULB_LECTIN"/>
    <property type="match status" value="1"/>
</dbReference>
<evidence type="ECO:0000256" key="16">
    <source>
        <dbReference type="ARBA" id="ARBA00047899"/>
    </source>
</evidence>
<dbReference type="PROSITE" id="PS50026">
    <property type="entry name" value="EGF_3"/>
    <property type="match status" value="1"/>
</dbReference>
<evidence type="ECO:0000256" key="3">
    <source>
        <dbReference type="ARBA" id="ARBA00022527"/>
    </source>
</evidence>
<evidence type="ECO:0000256" key="12">
    <source>
        <dbReference type="ARBA" id="ARBA00023136"/>
    </source>
</evidence>
<dbReference type="SMART" id="SM00220">
    <property type="entry name" value="S_TKc"/>
    <property type="match status" value="1"/>
</dbReference>
<feature type="transmembrane region" description="Helical" evidence="21">
    <location>
        <begin position="453"/>
        <end position="476"/>
    </location>
</feature>
<dbReference type="CDD" id="cd00028">
    <property type="entry name" value="B_lectin"/>
    <property type="match status" value="1"/>
</dbReference>
<evidence type="ECO:0000256" key="15">
    <source>
        <dbReference type="ARBA" id="ARBA00023180"/>
    </source>
</evidence>
<comment type="subcellular location">
    <subcellularLocation>
        <location evidence="1">Cell membrane</location>
        <topology evidence="1">Single-pass type I membrane protein</topology>
    </subcellularLocation>
</comment>
<dbReference type="InterPro" id="IPR001245">
    <property type="entry name" value="Ser-Thr/Tyr_kinase_cat_dom"/>
</dbReference>
<keyword evidence="7 22" id="KW-0732">Signal</keyword>